<dbReference type="RefSeq" id="WP_119792191.1">
    <property type="nucleotide sequence ID" value="NZ_QYZD01000004.1"/>
</dbReference>
<organism evidence="1 2">
    <name type="scientific">Paenibacillus thiaminolyticus</name>
    <name type="common">Bacillus thiaminolyticus</name>
    <dbReference type="NCBI Taxonomy" id="49283"/>
    <lineage>
        <taxon>Bacteria</taxon>
        <taxon>Bacillati</taxon>
        <taxon>Bacillota</taxon>
        <taxon>Bacilli</taxon>
        <taxon>Bacillales</taxon>
        <taxon>Paenibacillaceae</taxon>
        <taxon>Paenibacillus</taxon>
    </lineage>
</organism>
<dbReference type="Proteomes" id="UP000266177">
    <property type="component" value="Unassembled WGS sequence"/>
</dbReference>
<accession>A0A3A3GPT9</accession>
<evidence type="ECO:0000313" key="2">
    <source>
        <dbReference type="Proteomes" id="UP000266177"/>
    </source>
</evidence>
<evidence type="ECO:0000313" key="1">
    <source>
        <dbReference type="EMBL" id="RJG25222.1"/>
    </source>
</evidence>
<reference evidence="1 2" key="1">
    <citation type="submission" date="2018-09" db="EMBL/GenBank/DDBJ databases">
        <title>Paenibacillus SK2017-BO5.</title>
        <authorList>
            <person name="Piskunova J.V."/>
            <person name="Dubiley S.A."/>
            <person name="Severinov K.V."/>
        </authorList>
    </citation>
    <scope>NUCLEOTIDE SEQUENCE [LARGE SCALE GENOMIC DNA]</scope>
    <source>
        <strain evidence="1 2">BO5</strain>
    </source>
</reference>
<protein>
    <submittedName>
        <fullName evidence="1">Uncharacterized protein</fullName>
    </submittedName>
</protein>
<dbReference type="AlphaFoldDB" id="A0A3A3GPT9"/>
<gene>
    <name evidence="1" type="ORF">DQX05_07150</name>
</gene>
<sequence length="118" mass="13968">MPLARPSKCHFAPVFWLTAERIARYRFASDLFGEFRQKMEHVPASEQKRIQRICDSSAVQLDSTHPPTQYRLRSLQHHQVMTPRYVPDSKLKNQLEEEFARLEKLSQRYLLDDIRAAL</sequence>
<dbReference type="OrthoDB" id="7870694at2"/>
<comment type="caution">
    <text evidence="1">The sequence shown here is derived from an EMBL/GenBank/DDBJ whole genome shotgun (WGS) entry which is preliminary data.</text>
</comment>
<dbReference type="EMBL" id="QYZD01000004">
    <property type="protein sequence ID" value="RJG25222.1"/>
    <property type="molecule type" value="Genomic_DNA"/>
</dbReference>
<proteinExistence type="predicted"/>
<name>A0A3A3GPT9_PANTH</name>